<dbReference type="AlphaFoldDB" id="A0A9Q3UVA1"/>
<keyword evidence="1" id="KW-0812">Transmembrane</keyword>
<dbReference type="EMBL" id="JACXXP010000009">
    <property type="protein sequence ID" value="MBD3904903.1"/>
    <property type="molecule type" value="Genomic_DNA"/>
</dbReference>
<dbReference type="Proteomes" id="UP001107960">
    <property type="component" value="Unassembled WGS sequence"/>
</dbReference>
<evidence type="ECO:0000313" key="4">
    <source>
        <dbReference type="EMBL" id="MCC9034451.1"/>
    </source>
</evidence>
<keyword evidence="5" id="KW-1185">Reference proteome</keyword>
<evidence type="ECO:0000259" key="2">
    <source>
        <dbReference type="Pfam" id="PF19919"/>
    </source>
</evidence>
<dbReference type="InterPro" id="IPR045551">
    <property type="entry name" value="bpX3"/>
</dbReference>
<comment type="caution">
    <text evidence="4">The sequence shown here is derived from an EMBL/GenBank/DDBJ whole genome shotgun (WGS) entry which is preliminary data.</text>
</comment>
<feature type="transmembrane region" description="Helical" evidence="1">
    <location>
        <begin position="515"/>
        <end position="536"/>
    </location>
</feature>
<evidence type="ECO:0000256" key="1">
    <source>
        <dbReference type="SAM" id="Phobius"/>
    </source>
</evidence>
<accession>A0A9Q3UVA1</accession>
<name>A0A9Q3UVA1_9FLAO</name>
<sequence length="549" mass="62856">MELRIKPFPKNIFPKKGLLIKGSSLLIWLHEMEILGIDLNEVRSFPIPSNESNILYGCFLIFKNLAPSEIGKNSYFQSVEDRLFIPENTTFYPKLNPEDWQNINDDFLVMHPEFGLVKLNEEIDWVSLINHPKQVEDKVRKPSNGITIPKEIKSFMVEMDDEKVLEALQKPQTEEEWMKNLPFDMKKVMAGNKKEIEKYLKYIEKYPERAVELGVPLDIMGTSRGDGFGKFKFGTWFQNFFGGGDNSSGESSGSGNYRWVFFVIIILVVIARIGLQLTKDDTEEHLSSGKAQQETKIGKILAFKSGITDIDIKIDSIYRKRRGKLMSDFHEATKEYHEKSMTDVVKDVEKYRVDEGKTKDSLKTIYNKKIVKVITENTEKLQNKIADSLKKEGNGIPAEKGVVKMILNKKQILMADSLGKLYGTIEPPVSDIDENSQAYLEGENKSTGGTEDVSISEIFWLIVLMSGVVGLYSFIFKKKKIDFGGENVPIGIKIFLMVVLIALLSYIFYPIIEMFGYNWFVWLLIIGVALLLYRLFREDKTILKSDDNE</sequence>
<evidence type="ECO:0000313" key="5">
    <source>
        <dbReference type="Proteomes" id="UP000603715"/>
    </source>
</evidence>
<protein>
    <submittedName>
        <fullName evidence="4">APC family permease</fullName>
    </submittedName>
</protein>
<dbReference type="RefSeq" id="WP_191179428.1">
    <property type="nucleotide sequence ID" value="NZ_JACXXP010000009.1"/>
</dbReference>
<keyword evidence="1" id="KW-0472">Membrane</keyword>
<evidence type="ECO:0000313" key="3">
    <source>
        <dbReference type="EMBL" id="MBD3904903.1"/>
    </source>
</evidence>
<keyword evidence="1" id="KW-1133">Transmembrane helix</keyword>
<reference evidence="3" key="3">
    <citation type="submission" date="2024-05" db="EMBL/GenBank/DDBJ databases">
        <title>Description of novel Chryseobacterium sp. strain C-2.</title>
        <authorList>
            <person name="Saticioglu I.B."/>
        </authorList>
    </citation>
    <scope>NUCLEOTIDE SEQUENCE</scope>
    <source>
        <strain evidence="3">C-2</strain>
    </source>
</reference>
<feature type="transmembrane region" description="Helical" evidence="1">
    <location>
        <begin position="488"/>
        <end position="509"/>
    </location>
</feature>
<evidence type="ECO:0000313" key="6">
    <source>
        <dbReference type="Proteomes" id="UP001107960"/>
    </source>
</evidence>
<gene>
    <name evidence="3" type="ORF">IEW27_09930</name>
    <name evidence="4" type="ORF">LNP80_09335</name>
</gene>
<dbReference type="Pfam" id="PF19919">
    <property type="entry name" value="bpX3"/>
    <property type="match status" value="1"/>
</dbReference>
<dbReference type="Proteomes" id="UP000603715">
    <property type="component" value="Unassembled WGS sequence"/>
</dbReference>
<feature type="transmembrane region" description="Helical" evidence="1">
    <location>
        <begin position="458"/>
        <end position="476"/>
    </location>
</feature>
<organism evidence="4 6">
    <name type="scientific">Chryseobacterium muglaense</name>
    <dbReference type="NCBI Taxonomy" id="2893752"/>
    <lineage>
        <taxon>Bacteria</taxon>
        <taxon>Pseudomonadati</taxon>
        <taxon>Bacteroidota</taxon>
        <taxon>Flavobacteriia</taxon>
        <taxon>Flavobacteriales</taxon>
        <taxon>Weeksellaceae</taxon>
        <taxon>Chryseobacterium group</taxon>
        <taxon>Chryseobacterium</taxon>
    </lineage>
</organism>
<reference evidence="4" key="1">
    <citation type="submission" date="2021-11" db="EMBL/GenBank/DDBJ databases">
        <title>Description of novel Chryseobacterium species.</title>
        <authorList>
            <person name="Saticioglu I.B."/>
            <person name="Ay H."/>
            <person name="Altun S."/>
            <person name="Duman M."/>
        </authorList>
    </citation>
    <scope>NUCLEOTIDE SEQUENCE</scope>
    <source>
        <strain evidence="4">C-39</strain>
    </source>
</reference>
<reference evidence="5" key="2">
    <citation type="submission" date="2023-07" db="EMBL/GenBank/DDBJ databases">
        <title>Description of novel Chryseobacterium sp. strain C-2.</title>
        <authorList>
            <person name="Saticioglu I.B."/>
        </authorList>
    </citation>
    <scope>NUCLEOTIDE SEQUENCE [LARGE SCALE GENOMIC DNA]</scope>
    <source>
        <strain evidence="5">C-2</strain>
    </source>
</reference>
<feature type="domain" description="MoxR-vWA-beta-propeller ternary system" evidence="2">
    <location>
        <begin position="2"/>
        <end position="170"/>
    </location>
</feature>
<proteinExistence type="predicted"/>
<dbReference type="EMBL" id="JAJJML010000001">
    <property type="protein sequence ID" value="MCC9034451.1"/>
    <property type="molecule type" value="Genomic_DNA"/>
</dbReference>